<accession>A0A1G6QK05</accession>
<dbReference type="OrthoDB" id="3556589at2"/>
<dbReference type="EMBL" id="FMZZ01000005">
    <property type="protein sequence ID" value="SDC91975.1"/>
    <property type="molecule type" value="Genomic_DNA"/>
</dbReference>
<dbReference type="Proteomes" id="UP000199501">
    <property type="component" value="Unassembled WGS sequence"/>
</dbReference>
<dbReference type="AlphaFoldDB" id="A0A1G6QK05"/>
<evidence type="ECO:0000313" key="3">
    <source>
        <dbReference type="Proteomes" id="UP000199501"/>
    </source>
</evidence>
<name>A0A1G6QK05_9PSEU</name>
<feature type="region of interest" description="Disordered" evidence="1">
    <location>
        <begin position="19"/>
        <end position="42"/>
    </location>
</feature>
<gene>
    <name evidence="2" type="ORF">SAMN05216174_105306</name>
</gene>
<reference evidence="3" key="1">
    <citation type="submission" date="2016-10" db="EMBL/GenBank/DDBJ databases">
        <authorList>
            <person name="Varghese N."/>
            <person name="Submissions S."/>
        </authorList>
    </citation>
    <scope>NUCLEOTIDE SEQUENCE [LARGE SCALE GENOMIC DNA]</scope>
    <source>
        <strain evidence="3">IBRC-M 10403</strain>
    </source>
</reference>
<proteinExistence type="predicted"/>
<dbReference type="RefSeq" id="WP_091450329.1">
    <property type="nucleotide sequence ID" value="NZ_FMZZ01000005.1"/>
</dbReference>
<evidence type="ECO:0000256" key="1">
    <source>
        <dbReference type="SAM" id="MobiDB-lite"/>
    </source>
</evidence>
<keyword evidence="3" id="KW-1185">Reference proteome</keyword>
<dbReference type="STRING" id="1271860.SAMN05216174_105306"/>
<feature type="compositionally biased region" description="Polar residues" evidence="1">
    <location>
        <begin position="19"/>
        <end position="36"/>
    </location>
</feature>
<organism evidence="2 3">
    <name type="scientific">Actinokineospora iranica</name>
    <dbReference type="NCBI Taxonomy" id="1271860"/>
    <lineage>
        <taxon>Bacteria</taxon>
        <taxon>Bacillati</taxon>
        <taxon>Actinomycetota</taxon>
        <taxon>Actinomycetes</taxon>
        <taxon>Pseudonocardiales</taxon>
        <taxon>Pseudonocardiaceae</taxon>
        <taxon>Actinokineospora</taxon>
    </lineage>
</organism>
<protein>
    <submittedName>
        <fullName evidence="2">Uncharacterized protein</fullName>
    </submittedName>
</protein>
<evidence type="ECO:0000313" key="2">
    <source>
        <dbReference type="EMBL" id="SDC91975.1"/>
    </source>
</evidence>
<sequence>MSGSLEVRSFLLQQDSLGTAGQFSSGVPTPRSGDTSRVSEEQVRRARLAVARGARSAEDCRELLDMLGLVDGEDGIPAVCR</sequence>